<evidence type="ECO:0000313" key="9">
    <source>
        <dbReference type="EMBL" id="MBS9524550.1"/>
    </source>
</evidence>
<gene>
    <name evidence="9" type="ORF">KI659_11035</name>
</gene>
<feature type="domain" description="Beta-hexosaminidase bacterial type N-terminal" evidence="8">
    <location>
        <begin position="24"/>
        <end position="148"/>
    </location>
</feature>
<evidence type="ECO:0000256" key="6">
    <source>
        <dbReference type="PIRSR" id="PIRSR625705-1"/>
    </source>
</evidence>
<dbReference type="Pfam" id="PF00728">
    <property type="entry name" value="Glyco_hydro_20"/>
    <property type="match status" value="2"/>
</dbReference>
<comment type="similarity">
    <text evidence="2">Belongs to the glycosyl hydrolase 20 family.</text>
</comment>
<feature type="domain" description="Glycoside hydrolase family 20 catalytic" evidence="7">
    <location>
        <begin position="343"/>
        <end position="486"/>
    </location>
</feature>
<reference evidence="9 10" key="1">
    <citation type="submission" date="2021-05" db="EMBL/GenBank/DDBJ databases">
        <authorList>
            <person name="Zhang Z.D."/>
            <person name="Osman G."/>
        </authorList>
    </citation>
    <scope>NUCLEOTIDE SEQUENCE [LARGE SCALE GENOMIC DNA]</scope>
    <source>
        <strain evidence="9 10">KCTC 32217</strain>
    </source>
</reference>
<dbReference type="InterPro" id="IPR015882">
    <property type="entry name" value="HEX_bac_N"/>
</dbReference>
<protein>
    <recommendedName>
        <fullName evidence="3">beta-N-acetylhexosaminidase</fullName>
        <ecNumber evidence="3">3.2.1.52</ecNumber>
    </recommendedName>
</protein>
<dbReference type="EMBL" id="JAHCMY010000005">
    <property type="protein sequence ID" value="MBS9524550.1"/>
    <property type="molecule type" value="Genomic_DNA"/>
</dbReference>
<dbReference type="PRINTS" id="PR00738">
    <property type="entry name" value="GLHYDRLASE20"/>
</dbReference>
<dbReference type="GO" id="GO:0005975">
    <property type="term" value="P:carbohydrate metabolic process"/>
    <property type="evidence" value="ECO:0007669"/>
    <property type="project" value="InterPro"/>
</dbReference>
<dbReference type="Pfam" id="PF02838">
    <property type="entry name" value="Glyco_hydro_20b"/>
    <property type="match status" value="1"/>
</dbReference>
<evidence type="ECO:0000256" key="5">
    <source>
        <dbReference type="ARBA" id="ARBA00023295"/>
    </source>
</evidence>
<dbReference type="InterPro" id="IPR025705">
    <property type="entry name" value="Beta_hexosaminidase_sua/sub"/>
</dbReference>
<feature type="domain" description="Glycoside hydrolase family 20 catalytic" evidence="7">
    <location>
        <begin position="152"/>
        <end position="338"/>
    </location>
</feature>
<proteinExistence type="inferred from homology"/>
<dbReference type="AlphaFoldDB" id="A0AAP2CL37"/>
<evidence type="ECO:0000256" key="1">
    <source>
        <dbReference type="ARBA" id="ARBA00001231"/>
    </source>
</evidence>
<dbReference type="GO" id="GO:0016020">
    <property type="term" value="C:membrane"/>
    <property type="evidence" value="ECO:0007669"/>
    <property type="project" value="TreeGrafter"/>
</dbReference>
<keyword evidence="10" id="KW-1185">Reference proteome</keyword>
<dbReference type="GO" id="GO:0030203">
    <property type="term" value="P:glycosaminoglycan metabolic process"/>
    <property type="evidence" value="ECO:0007669"/>
    <property type="project" value="TreeGrafter"/>
</dbReference>
<dbReference type="Proteomes" id="UP001319104">
    <property type="component" value="Unassembled WGS sequence"/>
</dbReference>
<dbReference type="CDD" id="cd06568">
    <property type="entry name" value="GH20_SpHex_like"/>
    <property type="match status" value="1"/>
</dbReference>
<keyword evidence="5" id="KW-0326">Glycosidase</keyword>
<feature type="active site" description="Proton donor" evidence="6">
    <location>
        <position position="337"/>
    </location>
</feature>
<dbReference type="InterPro" id="IPR015883">
    <property type="entry name" value="Glyco_hydro_20_cat"/>
</dbReference>
<sequence length="520" mass="58310">MSCICLVGFIGLPLERKQAKLSEHSIIPKPLEVVDREGSFAFKDGMGYQIDGDTDDLEYGIEFFTKFVKKSTGIELVQKDNAEINIAIDGSKEPESYSIEITPAGIVISAGAGQGAFYAFQTIRQLMPAEAEKGKTADIAIPAGKITDKPEYGYRGVMLDVSRHFFLVEDVKSLIDQVAKYKVNKLHLHLSDDQGWRIEIKSWPNLTNIGGSTQVGGGKGGFYTQEDYKDIIAYAASRYITVIPEIDMPGHTNAVLASYGQFNPGIELPEENRLAVDRKVLGVDGEDESATDLYTGIKVGFSTLDTKKEITYQFIEDVIREIAEITPGPYFHIGGDESLVTELEDYKPFIERAQAIVTKYGKTSIGWDEIAHAKLEENSIAQFWAKEKNIKLAADQGNKVIMSPSKHIYLDMKYDSTTRIGHTWAGLIEIDQAYNWEPTELVEGVGKELILGVEAPLWTESVENRQDIEFMVFPRITALAEIGWTPQGHRSFEDYKQRLKKHTARWDKMGMNYYRSPKLD</sequence>
<name>A0AAP2CL37_9BACT</name>
<evidence type="ECO:0000256" key="3">
    <source>
        <dbReference type="ARBA" id="ARBA00012663"/>
    </source>
</evidence>
<dbReference type="EC" id="3.2.1.52" evidence="3"/>
<dbReference type="GO" id="GO:0004563">
    <property type="term" value="F:beta-N-acetylhexosaminidase activity"/>
    <property type="evidence" value="ECO:0007669"/>
    <property type="project" value="UniProtKB-EC"/>
</dbReference>
<dbReference type="SUPFAM" id="SSF51445">
    <property type="entry name" value="(Trans)glycosidases"/>
    <property type="match status" value="1"/>
</dbReference>
<comment type="caution">
    <text evidence="9">The sequence shown here is derived from an EMBL/GenBank/DDBJ whole genome shotgun (WGS) entry which is preliminary data.</text>
</comment>
<evidence type="ECO:0000259" key="8">
    <source>
        <dbReference type="Pfam" id="PF02838"/>
    </source>
</evidence>
<evidence type="ECO:0000313" key="10">
    <source>
        <dbReference type="Proteomes" id="UP001319104"/>
    </source>
</evidence>
<dbReference type="PANTHER" id="PTHR22600:SF57">
    <property type="entry name" value="BETA-N-ACETYLHEXOSAMINIDASE"/>
    <property type="match status" value="1"/>
</dbReference>
<keyword evidence="4" id="KW-0378">Hydrolase</keyword>
<evidence type="ECO:0000256" key="4">
    <source>
        <dbReference type="ARBA" id="ARBA00022801"/>
    </source>
</evidence>
<dbReference type="PIRSF" id="PIRSF001093">
    <property type="entry name" value="B-hxosamndse_ab_euk"/>
    <property type="match status" value="1"/>
</dbReference>
<organism evidence="9 10">
    <name type="scientific">Litoribacter ruber</name>
    <dbReference type="NCBI Taxonomy" id="702568"/>
    <lineage>
        <taxon>Bacteria</taxon>
        <taxon>Pseudomonadati</taxon>
        <taxon>Bacteroidota</taxon>
        <taxon>Cytophagia</taxon>
        <taxon>Cytophagales</taxon>
        <taxon>Cyclobacteriaceae</taxon>
        <taxon>Litoribacter</taxon>
    </lineage>
</organism>
<evidence type="ECO:0000259" key="7">
    <source>
        <dbReference type="Pfam" id="PF00728"/>
    </source>
</evidence>
<evidence type="ECO:0000256" key="2">
    <source>
        <dbReference type="ARBA" id="ARBA00006285"/>
    </source>
</evidence>
<dbReference type="Gene3D" id="3.30.379.10">
    <property type="entry name" value="Chitobiase/beta-hexosaminidase domain 2-like"/>
    <property type="match status" value="1"/>
</dbReference>
<comment type="catalytic activity">
    <reaction evidence="1">
        <text>Hydrolysis of terminal non-reducing N-acetyl-D-hexosamine residues in N-acetyl-beta-D-hexosaminides.</text>
        <dbReference type="EC" id="3.2.1.52"/>
    </reaction>
</comment>
<dbReference type="InterPro" id="IPR029018">
    <property type="entry name" value="Hex-like_dom2"/>
</dbReference>
<dbReference type="SUPFAM" id="SSF55545">
    <property type="entry name" value="beta-N-acetylhexosaminidase-like domain"/>
    <property type="match status" value="1"/>
</dbReference>
<dbReference type="InterPro" id="IPR017853">
    <property type="entry name" value="GH"/>
</dbReference>
<dbReference type="PANTHER" id="PTHR22600">
    <property type="entry name" value="BETA-HEXOSAMINIDASE"/>
    <property type="match status" value="1"/>
</dbReference>
<dbReference type="Gene3D" id="3.20.20.80">
    <property type="entry name" value="Glycosidases"/>
    <property type="match status" value="1"/>
</dbReference>
<accession>A0AAP2CL37</accession>